<keyword evidence="3" id="KW-1185">Reference proteome</keyword>
<evidence type="ECO:0000313" key="2">
    <source>
        <dbReference type="EMBL" id="KAK8889942.1"/>
    </source>
</evidence>
<keyword evidence="1" id="KW-1133">Transmembrane helix</keyword>
<feature type="transmembrane region" description="Helical" evidence="1">
    <location>
        <begin position="31"/>
        <end position="54"/>
    </location>
</feature>
<feature type="transmembrane region" description="Helical" evidence="1">
    <location>
        <begin position="106"/>
        <end position="129"/>
    </location>
</feature>
<dbReference type="EMBL" id="JAPFFF010000005">
    <property type="protein sequence ID" value="KAK8889942.1"/>
    <property type="molecule type" value="Genomic_DNA"/>
</dbReference>
<evidence type="ECO:0008006" key="4">
    <source>
        <dbReference type="Google" id="ProtNLM"/>
    </source>
</evidence>
<proteinExistence type="predicted"/>
<gene>
    <name evidence="2" type="ORF">M9Y10_034698</name>
</gene>
<name>A0ABR2KFS1_9EUKA</name>
<keyword evidence="1" id="KW-0472">Membrane</keyword>
<evidence type="ECO:0000256" key="1">
    <source>
        <dbReference type="SAM" id="Phobius"/>
    </source>
</evidence>
<sequence>MSSSLFEDVSGADNSRYSGGGDCLVGVNLPLLISGILIILLALIDMIVLFVIPTNITNNNKKKLPNANFESPNKAIIAFHFLEHIFLLALGIILVLMAFCDFSTNVMIWTPVTAGILFFICYIVLVVLGSKTRSYNSQMTIEEMSKKLTAAKPIEYIFIYIEGQEVDENCRTDSDGHYRCNNNYRTCYSKRGVRFPVESNLTSAPFDFTNVPSMFYFRINQELSMSGTAMGCLNDLKNNVQSCNKGFGHWQNIHTVEENFPLPEGSYIISTQKIPNPLKKPSRICCILFGVTAFYEIYSKSVPIIDYQMDINVGLSTPDCVRINVDCNNIGTCRSYNKKPTP</sequence>
<keyword evidence="1" id="KW-0812">Transmembrane</keyword>
<accession>A0ABR2KFS1</accession>
<reference evidence="2 3" key="1">
    <citation type="submission" date="2024-04" db="EMBL/GenBank/DDBJ databases">
        <title>Tritrichomonas musculus Genome.</title>
        <authorList>
            <person name="Alves-Ferreira E."/>
            <person name="Grigg M."/>
            <person name="Lorenzi H."/>
            <person name="Galac M."/>
        </authorList>
    </citation>
    <scope>NUCLEOTIDE SEQUENCE [LARGE SCALE GENOMIC DNA]</scope>
    <source>
        <strain evidence="2 3">EAF2021</strain>
    </source>
</reference>
<feature type="transmembrane region" description="Helical" evidence="1">
    <location>
        <begin position="75"/>
        <end position="100"/>
    </location>
</feature>
<protein>
    <recommendedName>
        <fullName evidence="4">Tetraspanin family protein</fullName>
    </recommendedName>
</protein>
<evidence type="ECO:0000313" key="3">
    <source>
        <dbReference type="Proteomes" id="UP001470230"/>
    </source>
</evidence>
<dbReference type="Proteomes" id="UP001470230">
    <property type="component" value="Unassembled WGS sequence"/>
</dbReference>
<organism evidence="2 3">
    <name type="scientific">Tritrichomonas musculus</name>
    <dbReference type="NCBI Taxonomy" id="1915356"/>
    <lineage>
        <taxon>Eukaryota</taxon>
        <taxon>Metamonada</taxon>
        <taxon>Parabasalia</taxon>
        <taxon>Tritrichomonadida</taxon>
        <taxon>Tritrichomonadidae</taxon>
        <taxon>Tritrichomonas</taxon>
    </lineage>
</organism>
<comment type="caution">
    <text evidence="2">The sequence shown here is derived from an EMBL/GenBank/DDBJ whole genome shotgun (WGS) entry which is preliminary data.</text>
</comment>